<protein>
    <recommendedName>
        <fullName evidence="2">MHD domain-containing protein</fullName>
    </recommendedName>
</protein>
<sequence>MACLAISLQPVNGPDLLLQTREWFPPARGLLASAKFRETRETYALGKRTGSSSSLLSTTVPESSVMVEGLGDEALAASGGHVIVGKETKFRVFYRLVNTIYVLAVTSVDNDHDALPANAFECAGIVNQAVSVLVAACKGVDVTSEKLMRKYTDIYRALDVVLRGVSAARLATILATFHGEGIPQMVLSATDAENRARGANSWNNVKGQAIEQFATIDVISSMTFELPEETLAAGDEVAATLTTSIQSSTSQPSQQVVEEKPTEVEDPFAPSDKLNKPEELAGGFKKSKEPADVTAALADLEVPKANALGNAGLALPSVEGFEGDYGGLSFGEDAAAFGGAFEGLDDAFGGGLDASEYGAVVEEPLVKGLGGLEELESGVKPSGPKVESVDAAKGDANSVQETISADKGKPHLYISEEIFAEFKGSKLRRIGLQGSIYLKYNGAEETSFAFRMDGSMGIRRAIMRSSVVSSLGKNLFHVRSTPSQEPIVILKYRLHPQYTPVPIRARLVTRQTGSLLSLMIQYVANPFLTTPLRDVKFSVILPYSPSLLKMSPKGLLSRQSKTISWSVQEVPLGGPPGCLRAQMPLESTSDESEDEKTAPKIKLEASVEFSGSGHSLSGINLLPGTEGNTDYVVGIHAFKAQKYNCV</sequence>
<reference evidence="3" key="1">
    <citation type="submission" date="2021-08" db="EMBL/GenBank/DDBJ databases">
        <title>WGS assembly of Ceratopteris richardii.</title>
        <authorList>
            <person name="Marchant D.B."/>
            <person name="Chen G."/>
            <person name="Jenkins J."/>
            <person name="Shu S."/>
            <person name="Leebens-Mack J."/>
            <person name="Grimwood J."/>
            <person name="Schmutz J."/>
            <person name="Soltis P."/>
            <person name="Soltis D."/>
            <person name="Chen Z.-H."/>
        </authorList>
    </citation>
    <scope>NUCLEOTIDE SEQUENCE</scope>
    <source>
        <strain evidence="3">Whitten #5841</strain>
        <tissue evidence="3">Leaf</tissue>
    </source>
</reference>
<feature type="region of interest" description="Disordered" evidence="1">
    <location>
        <begin position="243"/>
        <end position="276"/>
    </location>
</feature>
<evidence type="ECO:0000313" key="3">
    <source>
        <dbReference type="EMBL" id="KAH7292065.1"/>
    </source>
</evidence>
<name>A0A8T2R925_CERRI</name>
<dbReference type="Proteomes" id="UP000825935">
    <property type="component" value="Chromosome 29"/>
</dbReference>
<feature type="compositionally biased region" description="Low complexity" evidence="1">
    <location>
        <begin position="243"/>
        <end position="255"/>
    </location>
</feature>
<dbReference type="AlphaFoldDB" id="A0A8T2R925"/>
<dbReference type="InterPro" id="IPR018808">
    <property type="entry name" value="Muniscin_C"/>
</dbReference>
<dbReference type="PROSITE" id="PS51072">
    <property type="entry name" value="MHD"/>
    <property type="match status" value="1"/>
</dbReference>
<dbReference type="OMA" id="QPTNGPD"/>
<evidence type="ECO:0000313" key="4">
    <source>
        <dbReference type="Proteomes" id="UP000825935"/>
    </source>
</evidence>
<keyword evidence="4" id="KW-1185">Reference proteome</keyword>
<organism evidence="3 4">
    <name type="scientific">Ceratopteris richardii</name>
    <name type="common">Triangle waterfern</name>
    <dbReference type="NCBI Taxonomy" id="49495"/>
    <lineage>
        <taxon>Eukaryota</taxon>
        <taxon>Viridiplantae</taxon>
        <taxon>Streptophyta</taxon>
        <taxon>Embryophyta</taxon>
        <taxon>Tracheophyta</taxon>
        <taxon>Polypodiopsida</taxon>
        <taxon>Polypodiidae</taxon>
        <taxon>Polypodiales</taxon>
        <taxon>Pteridineae</taxon>
        <taxon>Pteridaceae</taxon>
        <taxon>Parkerioideae</taxon>
        <taxon>Ceratopteris</taxon>
    </lineage>
</organism>
<dbReference type="Pfam" id="PF10291">
    <property type="entry name" value="muHD"/>
    <property type="match status" value="1"/>
</dbReference>
<dbReference type="PANTHER" id="PTHR37769">
    <property type="entry name" value="OS08G0243900 PROTEIN"/>
    <property type="match status" value="1"/>
</dbReference>
<accession>A0A8T2R925</accession>
<evidence type="ECO:0000259" key="2">
    <source>
        <dbReference type="PROSITE" id="PS51072"/>
    </source>
</evidence>
<dbReference type="EMBL" id="CM035434">
    <property type="protein sequence ID" value="KAH7292065.1"/>
    <property type="molecule type" value="Genomic_DNA"/>
</dbReference>
<proteinExistence type="predicted"/>
<dbReference type="OrthoDB" id="20621at2759"/>
<dbReference type="InterPro" id="IPR028565">
    <property type="entry name" value="MHD"/>
</dbReference>
<feature type="domain" description="MHD" evidence="2">
    <location>
        <begin position="407"/>
        <end position="646"/>
    </location>
</feature>
<dbReference type="PANTHER" id="PTHR37769:SF1">
    <property type="entry name" value="OS08G0243900 PROTEIN"/>
    <property type="match status" value="1"/>
</dbReference>
<comment type="caution">
    <text evidence="3">The sequence shown here is derived from an EMBL/GenBank/DDBJ whole genome shotgun (WGS) entry which is preliminary data.</text>
</comment>
<evidence type="ECO:0000256" key="1">
    <source>
        <dbReference type="SAM" id="MobiDB-lite"/>
    </source>
</evidence>
<gene>
    <name evidence="3" type="ORF">KP509_29G050300</name>
</gene>